<organism evidence="1 2">
    <name type="scientific">Asprobacillus argus</name>
    <dbReference type="NCBI Taxonomy" id="3076534"/>
    <lineage>
        <taxon>Bacteria</taxon>
        <taxon>Pseudomonadati</taxon>
        <taxon>Bacteroidota</taxon>
        <taxon>Flavobacteriia</taxon>
        <taxon>Flavobacteriales</taxon>
        <taxon>Flavobacteriaceae</taxon>
        <taxon>Asprobacillus</taxon>
    </lineage>
</organism>
<name>A0ABU3LE34_9FLAO</name>
<evidence type="ECO:0000313" key="1">
    <source>
        <dbReference type="EMBL" id="MDT7831967.1"/>
    </source>
</evidence>
<accession>A0ABU3LE34</accession>
<dbReference type="RefSeq" id="WP_349241221.1">
    <property type="nucleotide sequence ID" value="NZ_JAVTTO010000002.1"/>
</dbReference>
<sequence length="108" mass="12623">MTLQQKMMAKIDESGGIENLVDFLNKFRLTIHESDKIYFNNMIDYFSLLYQQEVPVEQHAVEYKEASLKTIEILNKYNKDDTLELLTFLNNLIVFKLEAVSNIKNLAS</sequence>
<keyword evidence="2" id="KW-1185">Reference proteome</keyword>
<dbReference type="Proteomes" id="UP001257277">
    <property type="component" value="Unassembled WGS sequence"/>
</dbReference>
<dbReference type="EMBL" id="JAVTTO010000002">
    <property type="protein sequence ID" value="MDT7831967.1"/>
    <property type="molecule type" value="Genomic_DNA"/>
</dbReference>
<reference evidence="1 2" key="1">
    <citation type="submission" date="2023-09" db="EMBL/GenBank/DDBJ databases">
        <title>Novel taxa isolated from Blanes Bay.</title>
        <authorList>
            <person name="Rey-Velasco X."/>
            <person name="Lucena T."/>
        </authorList>
    </citation>
    <scope>NUCLEOTIDE SEQUENCE [LARGE SCALE GENOMIC DNA]</scope>
    <source>
        <strain evidence="1 2">S356</strain>
    </source>
</reference>
<proteinExistence type="predicted"/>
<gene>
    <name evidence="1" type="ORF">RQM59_06220</name>
</gene>
<evidence type="ECO:0000313" key="2">
    <source>
        <dbReference type="Proteomes" id="UP001257277"/>
    </source>
</evidence>
<protein>
    <submittedName>
        <fullName evidence="1">Uncharacterized protein</fullName>
    </submittedName>
</protein>
<comment type="caution">
    <text evidence="1">The sequence shown here is derived from an EMBL/GenBank/DDBJ whole genome shotgun (WGS) entry which is preliminary data.</text>
</comment>